<comment type="caution">
    <text evidence="5">The sequence shown here is derived from an EMBL/GenBank/DDBJ whole genome shotgun (WGS) entry which is preliminary data.</text>
</comment>
<dbReference type="EMBL" id="JAINUG010000043">
    <property type="protein sequence ID" value="KAJ8406485.1"/>
    <property type="molecule type" value="Genomic_DNA"/>
</dbReference>
<feature type="region of interest" description="Disordered" evidence="3">
    <location>
        <begin position="174"/>
        <end position="195"/>
    </location>
</feature>
<dbReference type="GO" id="GO:0007165">
    <property type="term" value="P:signal transduction"/>
    <property type="evidence" value="ECO:0007669"/>
    <property type="project" value="InterPro"/>
</dbReference>
<dbReference type="GO" id="GO:0004114">
    <property type="term" value="F:3',5'-cyclic-nucleotide phosphodiesterase activity"/>
    <property type="evidence" value="ECO:0007669"/>
    <property type="project" value="InterPro"/>
</dbReference>
<evidence type="ECO:0000256" key="1">
    <source>
        <dbReference type="ARBA" id="ARBA00022723"/>
    </source>
</evidence>
<evidence type="ECO:0000256" key="2">
    <source>
        <dbReference type="ARBA" id="ARBA00022801"/>
    </source>
</evidence>
<dbReference type="SUPFAM" id="SSF109604">
    <property type="entry name" value="HD-domain/PDEase-like"/>
    <property type="match status" value="1"/>
</dbReference>
<accession>A0AAD7WRM2</accession>
<dbReference type="InterPro" id="IPR036971">
    <property type="entry name" value="PDEase_catalytic_dom_sf"/>
</dbReference>
<dbReference type="InterPro" id="IPR002073">
    <property type="entry name" value="PDEase_catalytic_dom"/>
</dbReference>
<gene>
    <name evidence="5" type="ORF">AAFF_G00300590</name>
</gene>
<feature type="domain" description="PDEase" evidence="4">
    <location>
        <begin position="311"/>
        <end position="451"/>
    </location>
</feature>
<organism evidence="5 6">
    <name type="scientific">Aldrovandia affinis</name>
    <dbReference type="NCBI Taxonomy" id="143900"/>
    <lineage>
        <taxon>Eukaryota</taxon>
        <taxon>Metazoa</taxon>
        <taxon>Chordata</taxon>
        <taxon>Craniata</taxon>
        <taxon>Vertebrata</taxon>
        <taxon>Euteleostomi</taxon>
        <taxon>Actinopterygii</taxon>
        <taxon>Neopterygii</taxon>
        <taxon>Teleostei</taxon>
        <taxon>Notacanthiformes</taxon>
        <taxon>Halosauridae</taxon>
        <taxon>Aldrovandia</taxon>
    </lineage>
</organism>
<evidence type="ECO:0000313" key="6">
    <source>
        <dbReference type="Proteomes" id="UP001221898"/>
    </source>
</evidence>
<dbReference type="PANTHER" id="PTHR11347">
    <property type="entry name" value="CYCLIC NUCLEOTIDE PHOSPHODIESTERASE"/>
    <property type="match status" value="1"/>
</dbReference>
<dbReference type="AlphaFoldDB" id="A0AAD7WRM2"/>
<dbReference type="GO" id="GO:0046872">
    <property type="term" value="F:metal ion binding"/>
    <property type="evidence" value="ECO:0007669"/>
    <property type="project" value="UniProtKB-KW"/>
</dbReference>
<sequence>MILWDWDLKQWYKPQYQGSVGGSGVDLSVINEARNLVSELLSDPSLPPHTSASLRSVSRLMGTFSGSCRPRPNPFTPFPGFYPCAVTDDPTERKQHKVMSSRNSLPTPQLRRSSTSSPLEAPPLRWERPNSKRLHSELSNTREAVVLPNGPRANLLTIPKQRSSSVTLTYHAGPRRAGTSPSLSPVTSPSHSPPAIGSALATRIARVEFPDTADFLTKPSVTLRRPFSCTLSPPDFQQQLRCPSMPLCSSCGRAMLKSVPGAGEEPLTAVEEVQLRRSGEETEGVVDAQSGTEVQRVRVPDRACPAPVEAEQDTEDFSLDPLLEEQDTLMEKINSWNFQIFDLVDQTGGKTGRILSYVTYTLFQDTGLFGIFKIPVREFMAYFCALENGYRDIPYHNRVHATDVLHAVWYLTTRPIPGFQQIHNDHVTGSDTGSYKHSLIFCQISAKIPLN</sequence>
<dbReference type="Proteomes" id="UP001221898">
    <property type="component" value="Unassembled WGS sequence"/>
</dbReference>
<dbReference type="PROSITE" id="PS51845">
    <property type="entry name" value="PDEASE_I_2"/>
    <property type="match status" value="1"/>
</dbReference>
<feature type="compositionally biased region" description="Basic and acidic residues" evidence="3">
    <location>
        <begin position="125"/>
        <end position="136"/>
    </location>
</feature>
<evidence type="ECO:0000256" key="3">
    <source>
        <dbReference type="SAM" id="MobiDB-lite"/>
    </source>
</evidence>
<feature type="compositionally biased region" description="Low complexity" evidence="3">
    <location>
        <begin position="180"/>
        <end position="194"/>
    </location>
</feature>
<evidence type="ECO:0000313" key="5">
    <source>
        <dbReference type="EMBL" id="KAJ8406485.1"/>
    </source>
</evidence>
<keyword evidence="6" id="KW-1185">Reference proteome</keyword>
<reference evidence="5" key="1">
    <citation type="journal article" date="2023" name="Science">
        <title>Genome structures resolve the early diversification of teleost fishes.</title>
        <authorList>
            <person name="Parey E."/>
            <person name="Louis A."/>
            <person name="Montfort J."/>
            <person name="Bouchez O."/>
            <person name="Roques C."/>
            <person name="Iampietro C."/>
            <person name="Lluch J."/>
            <person name="Castinel A."/>
            <person name="Donnadieu C."/>
            <person name="Desvignes T."/>
            <person name="Floi Bucao C."/>
            <person name="Jouanno E."/>
            <person name="Wen M."/>
            <person name="Mejri S."/>
            <person name="Dirks R."/>
            <person name="Jansen H."/>
            <person name="Henkel C."/>
            <person name="Chen W.J."/>
            <person name="Zahm M."/>
            <person name="Cabau C."/>
            <person name="Klopp C."/>
            <person name="Thompson A.W."/>
            <person name="Robinson-Rechavi M."/>
            <person name="Braasch I."/>
            <person name="Lecointre G."/>
            <person name="Bobe J."/>
            <person name="Postlethwait J.H."/>
            <person name="Berthelot C."/>
            <person name="Roest Crollius H."/>
            <person name="Guiguen Y."/>
        </authorList>
    </citation>
    <scope>NUCLEOTIDE SEQUENCE</scope>
    <source>
        <strain evidence="5">NC1722</strain>
    </source>
</reference>
<name>A0AAD7WRM2_9TELE</name>
<proteinExistence type="predicted"/>
<evidence type="ECO:0000259" key="4">
    <source>
        <dbReference type="PROSITE" id="PS51845"/>
    </source>
</evidence>
<feature type="region of interest" description="Disordered" evidence="3">
    <location>
        <begin position="92"/>
        <end position="137"/>
    </location>
</feature>
<keyword evidence="2" id="KW-0378">Hydrolase</keyword>
<feature type="compositionally biased region" description="Polar residues" evidence="3">
    <location>
        <begin position="100"/>
        <end position="118"/>
    </location>
</feature>
<dbReference type="Gene3D" id="1.10.1300.10">
    <property type="entry name" value="3'5'-cyclic nucleotide phosphodiesterase, catalytic domain"/>
    <property type="match status" value="1"/>
</dbReference>
<keyword evidence="1" id="KW-0479">Metal-binding</keyword>
<protein>
    <recommendedName>
        <fullName evidence="4">PDEase domain-containing protein</fullName>
    </recommendedName>
</protein>